<dbReference type="Proteomes" id="UP001054945">
    <property type="component" value="Unassembled WGS sequence"/>
</dbReference>
<keyword evidence="2" id="KW-1185">Reference proteome</keyword>
<organism evidence="1 2">
    <name type="scientific">Caerostris extrusa</name>
    <name type="common">Bark spider</name>
    <name type="synonym">Caerostris bankana</name>
    <dbReference type="NCBI Taxonomy" id="172846"/>
    <lineage>
        <taxon>Eukaryota</taxon>
        <taxon>Metazoa</taxon>
        <taxon>Ecdysozoa</taxon>
        <taxon>Arthropoda</taxon>
        <taxon>Chelicerata</taxon>
        <taxon>Arachnida</taxon>
        <taxon>Araneae</taxon>
        <taxon>Araneomorphae</taxon>
        <taxon>Entelegynae</taxon>
        <taxon>Araneoidea</taxon>
        <taxon>Araneidae</taxon>
        <taxon>Caerostris</taxon>
    </lineage>
</organism>
<sequence length="114" mass="12830">MSIKRFHSSGRIDTAGRTLRGAGSIGIAPSVLVFLKVQTEEGGTQESSDMQNNNETTQLYYAIFLPHPFQQRTNGQPALGRRVWSSRGLRDRSVWALGWLAPQVRHFPPEWHGK</sequence>
<name>A0AAV4XF17_CAEEX</name>
<accession>A0AAV4XF17</accession>
<evidence type="ECO:0000313" key="2">
    <source>
        <dbReference type="Proteomes" id="UP001054945"/>
    </source>
</evidence>
<gene>
    <name evidence="1" type="ORF">CEXT_352411</name>
</gene>
<evidence type="ECO:0000313" key="1">
    <source>
        <dbReference type="EMBL" id="GIY93227.1"/>
    </source>
</evidence>
<comment type="caution">
    <text evidence="1">The sequence shown here is derived from an EMBL/GenBank/DDBJ whole genome shotgun (WGS) entry which is preliminary data.</text>
</comment>
<proteinExistence type="predicted"/>
<dbReference type="AlphaFoldDB" id="A0AAV4XF17"/>
<protein>
    <submittedName>
        <fullName evidence="1">Uncharacterized protein</fullName>
    </submittedName>
</protein>
<dbReference type="EMBL" id="BPLR01000250">
    <property type="protein sequence ID" value="GIY93227.1"/>
    <property type="molecule type" value="Genomic_DNA"/>
</dbReference>
<reference evidence="1 2" key="1">
    <citation type="submission" date="2021-06" db="EMBL/GenBank/DDBJ databases">
        <title>Caerostris extrusa draft genome.</title>
        <authorList>
            <person name="Kono N."/>
            <person name="Arakawa K."/>
        </authorList>
    </citation>
    <scope>NUCLEOTIDE SEQUENCE [LARGE SCALE GENOMIC DNA]</scope>
</reference>